<dbReference type="FunFam" id="3.40.640.10:FF:000084">
    <property type="entry name" value="IscS-like cysteine desulfurase"/>
    <property type="match status" value="1"/>
</dbReference>
<feature type="domain" description="Aminotransferase class V" evidence="10">
    <location>
        <begin position="2"/>
        <end position="374"/>
    </location>
</feature>
<keyword evidence="7" id="KW-0411">Iron-sulfur</keyword>
<protein>
    <submittedName>
        <fullName evidence="11">Cysteine desulfurase</fullName>
    </submittedName>
</protein>
<evidence type="ECO:0000256" key="4">
    <source>
        <dbReference type="ARBA" id="ARBA00022723"/>
    </source>
</evidence>
<evidence type="ECO:0000256" key="5">
    <source>
        <dbReference type="ARBA" id="ARBA00022898"/>
    </source>
</evidence>
<evidence type="ECO:0000256" key="6">
    <source>
        <dbReference type="ARBA" id="ARBA00023004"/>
    </source>
</evidence>
<dbReference type="PIRSF" id="PIRSF005572">
    <property type="entry name" value="NifS"/>
    <property type="match status" value="1"/>
</dbReference>
<dbReference type="PANTHER" id="PTHR11601">
    <property type="entry name" value="CYSTEINE DESULFURYLASE FAMILY MEMBER"/>
    <property type="match status" value="1"/>
</dbReference>
<accession>A0A846ZBI9</accession>
<name>A0A846ZBI9_9ACTN</name>
<proteinExistence type="inferred from homology"/>
<keyword evidence="12" id="KW-1185">Reference proteome</keyword>
<dbReference type="InterPro" id="IPR015421">
    <property type="entry name" value="PyrdxlP-dep_Trfase_major"/>
</dbReference>
<dbReference type="EMBL" id="JAAXPI010000062">
    <property type="protein sequence ID" value="NKZ07783.1"/>
    <property type="molecule type" value="Genomic_DNA"/>
</dbReference>
<keyword evidence="4" id="KW-0479">Metal-binding</keyword>
<comment type="catalytic activity">
    <reaction evidence="8">
        <text>(sulfur carrier)-H + L-cysteine = (sulfur carrier)-SH + L-alanine</text>
        <dbReference type="Rhea" id="RHEA:43892"/>
        <dbReference type="Rhea" id="RHEA-COMP:14737"/>
        <dbReference type="Rhea" id="RHEA-COMP:14739"/>
        <dbReference type="ChEBI" id="CHEBI:29917"/>
        <dbReference type="ChEBI" id="CHEBI:35235"/>
        <dbReference type="ChEBI" id="CHEBI:57972"/>
        <dbReference type="ChEBI" id="CHEBI:64428"/>
        <dbReference type="EC" id="2.8.1.7"/>
    </reaction>
</comment>
<reference evidence="11 12" key="1">
    <citation type="submission" date="2020-04" db="EMBL/GenBank/DDBJ databases">
        <title>MicrobeNet Type strains.</title>
        <authorList>
            <person name="Nicholson A.C."/>
        </authorList>
    </citation>
    <scope>NUCLEOTIDE SEQUENCE [LARGE SCALE GENOMIC DNA]</scope>
    <source>
        <strain evidence="11 12">ATCC BAA-277</strain>
    </source>
</reference>
<evidence type="ECO:0000256" key="8">
    <source>
        <dbReference type="ARBA" id="ARBA00050776"/>
    </source>
</evidence>
<dbReference type="RefSeq" id="WP_067632627.1">
    <property type="nucleotide sequence ID" value="NZ_JAAXPI010000062.1"/>
</dbReference>
<keyword evidence="9" id="KW-0175">Coiled coil</keyword>
<sequence>MTYLDHAATTSMLPEAIEAMTAELRELGNPSSLHAVGRRARRVVEESREIIAEAFDARPSEVVFTSGGTEADNLAVKGLFWARRAADPARVRVLAGAIEHHAVMDAAQWLADHEGAKVEWLPVDGLGRVRPEALREALGSGDDVALTSVMWANNEVGTVQPVADLAAAARERGVPLHTDAVQAAGQLPVRFAASGAQALTITGHKLGGPIGVGALLLAKPKEPVFLDPVPLLHGGGQERDVRSGTLDTPAIAGFAAAVQATVARREAESRRLAELRDRLIEAVRAAVPDAVLNGDPVDRLPGNAHFSFPGCEGDALLMLLDARGIACSTGSACSAGVSQPSHVLLAMDASPERARGSLRFTLGHTSTEADVKALADAIGPVVERARRAGLS</sequence>
<evidence type="ECO:0000313" key="12">
    <source>
        <dbReference type="Proteomes" id="UP000579250"/>
    </source>
</evidence>
<keyword evidence="6" id="KW-0408">Iron</keyword>
<dbReference type="Gene3D" id="3.90.1150.10">
    <property type="entry name" value="Aspartate Aminotransferase, domain 1"/>
    <property type="match status" value="1"/>
</dbReference>
<dbReference type="GO" id="GO:0031071">
    <property type="term" value="F:cysteine desulfurase activity"/>
    <property type="evidence" value="ECO:0007669"/>
    <property type="project" value="UniProtKB-EC"/>
</dbReference>
<dbReference type="InterPro" id="IPR015422">
    <property type="entry name" value="PyrdxlP-dep_Trfase_small"/>
</dbReference>
<keyword evidence="5" id="KW-0663">Pyridoxal phosphate</keyword>
<dbReference type="Gene3D" id="3.40.640.10">
    <property type="entry name" value="Type I PLP-dependent aspartate aminotransferase-like (Major domain)"/>
    <property type="match status" value="1"/>
</dbReference>
<dbReference type="InterPro" id="IPR015424">
    <property type="entry name" value="PyrdxlP-dep_Trfase"/>
</dbReference>
<dbReference type="Gene3D" id="1.10.260.50">
    <property type="match status" value="1"/>
</dbReference>
<evidence type="ECO:0000256" key="3">
    <source>
        <dbReference type="ARBA" id="ARBA00022679"/>
    </source>
</evidence>
<evidence type="ECO:0000256" key="7">
    <source>
        <dbReference type="ARBA" id="ARBA00023014"/>
    </source>
</evidence>
<dbReference type="GO" id="GO:0051536">
    <property type="term" value="F:iron-sulfur cluster binding"/>
    <property type="evidence" value="ECO:0007669"/>
    <property type="project" value="UniProtKB-KW"/>
</dbReference>
<dbReference type="GO" id="GO:0046872">
    <property type="term" value="F:metal ion binding"/>
    <property type="evidence" value="ECO:0007669"/>
    <property type="project" value="UniProtKB-KW"/>
</dbReference>
<gene>
    <name evidence="11" type="ORF">HGB48_29220</name>
</gene>
<evidence type="ECO:0000259" key="10">
    <source>
        <dbReference type="Pfam" id="PF00266"/>
    </source>
</evidence>
<evidence type="ECO:0000313" key="11">
    <source>
        <dbReference type="EMBL" id="NKZ07783.1"/>
    </source>
</evidence>
<comment type="caution">
    <text evidence="11">The sequence shown here is derived from an EMBL/GenBank/DDBJ whole genome shotgun (WGS) entry which is preliminary data.</text>
</comment>
<dbReference type="InterPro" id="IPR000192">
    <property type="entry name" value="Aminotrans_V_dom"/>
</dbReference>
<dbReference type="AlphaFoldDB" id="A0A846ZBI9"/>
<dbReference type="Proteomes" id="UP000579250">
    <property type="component" value="Unassembled WGS sequence"/>
</dbReference>
<feature type="coiled-coil region" evidence="9">
    <location>
        <begin position="258"/>
        <end position="285"/>
    </location>
</feature>
<organism evidence="11 12">
    <name type="scientific">Actinomadura latina</name>
    <dbReference type="NCBI Taxonomy" id="163603"/>
    <lineage>
        <taxon>Bacteria</taxon>
        <taxon>Bacillati</taxon>
        <taxon>Actinomycetota</taxon>
        <taxon>Actinomycetes</taxon>
        <taxon>Streptosporangiales</taxon>
        <taxon>Thermomonosporaceae</taxon>
        <taxon>Actinomadura</taxon>
    </lineage>
</organism>
<evidence type="ECO:0000256" key="1">
    <source>
        <dbReference type="ARBA" id="ARBA00001933"/>
    </source>
</evidence>
<comment type="cofactor">
    <cofactor evidence="1">
        <name>pyridoxal 5'-phosphate</name>
        <dbReference type="ChEBI" id="CHEBI:597326"/>
    </cofactor>
</comment>
<evidence type="ECO:0000256" key="2">
    <source>
        <dbReference type="ARBA" id="ARBA00006490"/>
    </source>
</evidence>
<dbReference type="PANTHER" id="PTHR11601:SF34">
    <property type="entry name" value="CYSTEINE DESULFURASE"/>
    <property type="match status" value="1"/>
</dbReference>
<dbReference type="InterPro" id="IPR016454">
    <property type="entry name" value="Cysteine_dSase"/>
</dbReference>
<keyword evidence="3" id="KW-0808">Transferase</keyword>
<dbReference type="SUPFAM" id="SSF53383">
    <property type="entry name" value="PLP-dependent transferases"/>
    <property type="match status" value="1"/>
</dbReference>
<dbReference type="Pfam" id="PF00266">
    <property type="entry name" value="Aminotran_5"/>
    <property type="match status" value="1"/>
</dbReference>
<comment type="similarity">
    <text evidence="2">Belongs to the class-V pyridoxal-phosphate-dependent aminotransferase family. NifS/IscS subfamily.</text>
</comment>
<evidence type="ECO:0000256" key="9">
    <source>
        <dbReference type="SAM" id="Coils"/>
    </source>
</evidence>